<keyword evidence="2" id="KW-1185">Reference proteome</keyword>
<evidence type="ECO:0000313" key="2">
    <source>
        <dbReference type="Proteomes" id="UP000053447"/>
    </source>
</evidence>
<dbReference type="STRING" id="1408657.A0A0W4ZUX2"/>
<dbReference type="RefSeq" id="XP_018230873.1">
    <property type="nucleotide sequence ID" value="XM_018373127.1"/>
</dbReference>
<proteinExistence type="predicted"/>
<evidence type="ECO:0000313" key="1">
    <source>
        <dbReference type="EMBL" id="KTW32181.1"/>
    </source>
</evidence>
<protein>
    <submittedName>
        <fullName evidence="1">Uncharacterized protein</fullName>
    </submittedName>
</protein>
<accession>A0A0W4ZUX2</accession>
<gene>
    <name evidence="1" type="ORF">T551_00863</name>
</gene>
<dbReference type="EMBL" id="LFWA01000003">
    <property type="protein sequence ID" value="KTW32181.1"/>
    <property type="molecule type" value="Genomic_DNA"/>
</dbReference>
<dbReference type="GeneID" id="28939382"/>
<dbReference type="VEuPathDB" id="FungiDB:T551_00863"/>
<reference evidence="2" key="1">
    <citation type="journal article" date="2016" name="Nat. Commun.">
        <title>Genome analysis of three Pneumocystis species reveals adaptation mechanisms to life exclusively in mammalian hosts.</title>
        <authorList>
            <person name="Ma L."/>
            <person name="Chen Z."/>
            <person name="Huang D.W."/>
            <person name="Kutty G."/>
            <person name="Ishihara M."/>
            <person name="Wang H."/>
            <person name="Abouelleil A."/>
            <person name="Bishop L."/>
            <person name="Davey E."/>
            <person name="Deng R."/>
            <person name="Deng X."/>
            <person name="Fan L."/>
            <person name="Fantoni G."/>
            <person name="Fitzgerald M."/>
            <person name="Gogineni E."/>
            <person name="Goldberg J.M."/>
            <person name="Handley G."/>
            <person name="Hu X."/>
            <person name="Huber C."/>
            <person name="Jiao X."/>
            <person name="Jones K."/>
            <person name="Levin J.Z."/>
            <person name="Liu Y."/>
            <person name="Macdonald P."/>
            <person name="Melnikov A."/>
            <person name="Raley C."/>
            <person name="Sassi M."/>
            <person name="Sherman B.T."/>
            <person name="Song X."/>
            <person name="Sykes S."/>
            <person name="Tran B."/>
            <person name="Walsh L."/>
            <person name="Xia Y."/>
            <person name="Yang J."/>
            <person name="Young S."/>
            <person name="Zeng Q."/>
            <person name="Zheng X."/>
            <person name="Stephens R."/>
            <person name="Nusbaum C."/>
            <person name="Birren B.W."/>
            <person name="Azadi P."/>
            <person name="Lempicki R.A."/>
            <person name="Cuomo C.A."/>
            <person name="Kovacs J.A."/>
        </authorList>
    </citation>
    <scope>NUCLEOTIDE SEQUENCE [LARGE SCALE GENOMIC DNA]</scope>
    <source>
        <strain evidence="2">RU7</strain>
    </source>
</reference>
<sequence>MSSIKCCCKTSYCDNIKENELLFNNLKKEIQTSLELSQYLLSECKTYTENAEYREKLLKLKILRLKVKKSQLEALLLSFEKRNKELEEETYRINEKNKQILSNMECLNKSLSASESYIQSLSDALETTKLELERIRFSIYHKQTYEKKISIIEAEKSVLEKELEQSLKIGMFFKEKWTQSEQLIKILKMYIDKDKLGITEEKDQVLVDKLKNCSEIKTISINSIMSLLTTEKPYLVSFVKELIIKNSLLKKAFMEHCTDLFTTQDKIIYLQQILCQQFNNADSLVNNSFNLYDMVYKLSHEYNSDHLFLKKNNTSNYFLNKNTKIFSKFTKENEQIYSLKPFNKIKGRSEPYSINTSFAQIKFKKLDFNDSKIIRSSSAPSILLSSNSLQSQNVLNNISEKSQYIAQNIMFSSSDSILINNKIRHSCSLDFYKDNLCYKKYNELNSKTPIYSDITCESFFKYAINKKLLYEIKKSSDFHDSFLLKKLWLSFRNFSLPTQFISPIISTFTTVPTESSIFLNNNTRSILTNSFLKSTIIDKHFLTNNSKKKKHSIKLWKNKINNKDKSIWNSIFNKWSRLIHVKYPSTSISADNADLIAVKS</sequence>
<name>A0A0W4ZUX2_PNEJ7</name>
<dbReference type="OrthoDB" id="4088568at2759"/>
<dbReference type="Proteomes" id="UP000053447">
    <property type="component" value="Unassembled WGS sequence"/>
</dbReference>
<dbReference type="AlphaFoldDB" id="A0A0W4ZUX2"/>
<organism evidence="1 2">
    <name type="scientific">Pneumocystis jirovecii (strain RU7)</name>
    <name type="common">Human pneumocystis pneumonia agent</name>
    <dbReference type="NCBI Taxonomy" id="1408657"/>
    <lineage>
        <taxon>Eukaryota</taxon>
        <taxon>Fungi</taxon>
        <taxon>Dikarya</taxon>
        <taxon>Ascomycota</taxon>
        <taxon>Taphrinomycotina</taxon>
        <taxon>Pneumocystomycetes</taxon>
        <taxon>Pneumocystaceae</taxon>
        <taxon>Pneumocystis</taxon>
    </lineage>
</organism>
<comment type="caution">
    <text evidence="1">The sequence shown here is derived from an EMBL/GenBank/DDBJ whole genome shotgun (WGS) entry which is preliminary data.</text>
</comment>